<accession>A0ABX7BHQ9</accession>
<geneLocation type="plasmid" evidence="2 3">
    <name>pTT6-3</name>
</geneLocation>
<proteinExistence type="predicted"/>
<name>A0ABX7BHQ9_9PROT</name>
<dbReference type="Gene3D" id="2.40.50.90">
    <property type="match status" value="1"/>
</dbReference>
<dbReference type="PROSITE" id="PS50830">
    <property type="entry name" value="TNASE_3"/>
    <property type="match status" value="1"/>
</dbReference>
<dbReference type="SMART" id="SM00318">
    <property type="entry name" value="SNc"/>
    <property type="match status" value="1"/>
</dbReference>
<keyword evidence="3" id="KW-1185">Reference proteome</keyword>
<sequence>MSIHVVVTIMLCVLSCEPAEIRVWDGDSLRLGMTQESEAIRIFNIDAPEIEGQCAYESDLAQRSKHRLAELLQGQRVEVLRQGTDRYGRTLASVSVNGRDVGDILVSEGLARIWSGRREPWCLGDAGG</sequence>
<reference evidence="2" key="1">
    <citation type="submission" date="2021-02" db="EMBL/GenBank/DDBJ databases">
        <title>Skermanella TT6 skin isolate.</title>
        <authorList>
            <person name="Lee K."/>
            <person name="Ganzorig M."/>
        </authorList>
    </citation>
    <scope>NUCLEOTIDE SEQUENCE</scope>
    <source>
        <strain evidence="2">TT6</strain>
    </source>
</reference>
<evidence type="ECO:0000259" key="1">
    <source>
        <dbReference type="PROSITE" id="PS50830"/>
    </source>
</evidence>
<evidence type="ECO:0000313" key="3">
    <source>
        <dbReference type="Proteomes" id="UP000595197"/>
    </source>
</evidence>
<dbReference type="Proteomes" id="UP000595197">
    <property type="component" value="Plasmid pTT6-3"/>
</dbReference>
<organism evidence="2 3">
    <name type="scientific">Skermanella cutis</name>
    <dbReference type="NCBI Taxonomy" id="2775420"/>
    <lineage>
        <taxon>Bacteria</taxon>
        <taxon>Pseudomonadati</taxon>
        <taxon>Pseudomonadota</taxon>
        <taxon>Alphaproteobacteria</taxon>
        <taxon>Rhodospirillales</taxon>
        <taxon>Azospirillaceae</taxon>
        <taxon>Skermanella</taxon>
    </lineage>
</organism>
<evidence type="ECO:0000313" key="2">
    <source>
        <dbReference type="EMBL" id="QQP93941.1"/>
    </source>
</evidence>
<dbReference type="Pfam" id="PF00565">
    <property type="entry name" value="SNase"/>
    <property type="match status" value="1"/>
</dbReference>
<feature type="domain" description="TNase-like" evidence="1">
    <location>
        <begin position="22"/>
        <end position="113"/>
    </location>
</feature>
<dbReference type="InterPro" id="IPR035437">
    <property type="entry name" value="SNase_OB-fold_sf"/>
</dbReference>
<dbReference type="RefSeq" id="WP_154386578.1">
    <property type="nucleotide sequence ID" value="NZ_CP067423.1"/>
</dbReference>
<protein>
    <submittedName>
        <fullName evidence="2">Thermonuclease family protein</fullName>
    </submittedName>
</protein>
<gene>
    <name evidence="2" type="ORF">IGS68_34125</name>
</gene>
<dbReference type="SUPFAM" id="SSF50199">
    <property type="entry name" value="Staphylococcal nuclease"/>
    <property type="match status" value="1"/>
</dbReference>
<dbReference type="EMBL" id="CP067423">
    <property type="protein sequence ID" value="QQP93941.1"/>
    <property type="molecule type" value="Genomic_DNA"/>
</dbReference>
<keyword evidence="2" id="KW-0614">Plasmid</keyword>
<dbReference type="InterPro" id="IPR016071">
    <property type="entry name" value="Staphylococal_nuclease_OB-fold"/>
</dbReference>